<dbReference type="PROSITE" id="PS50977">
    <property type="entry name" value="HTH_TETR_2"/>
    <property type="match status" value="1"/>
</dbReference>
<name>A0ABW5R0X4_9BACL</name>
<accession>A0ABW5R0X4</accession>
<dbReference type="InterPro" id="IPR001647">
    <property type="entry name" value="HTH_TetR"/>
</dbReference>
<dbReference type="Gene3D" id="1.10.357.10">
    <property type="entry name" value="Tetracycline Repressor, domain 2"/>
    <property type="match status" value="1"/>
</dbReference>
<dbReference type="PROSITE" id="PS01081">
    <property type="entry name" value="HTH_TETR_1"/>
    <property type="match status" value="1"/>
</dbReference>
<protein>
    <submittedName>
        <fullName evidence="4">TetR/AcrR family transcriptional regulator</fullName>
    </submittedName>
</protein>
<organism evidence="4 5">
    <name type="scientific">Paenibacillus thailandensis</name>
    <dbReference type="NCBI Taxonomy" id="393250"/>
    <lineage>
        <taxon>Bacteria</taxon>
        <taxon>Bacillati</taxon>
        <taxon>Bacillota</taxon>
        <taxon>Bacilli</taxon>
        <taxon>Bacillales</taxon>
        <taxon>Paenibacillaceae</taxon>
        <taxon>Paenibacillus</taxon>
    </lineage>
</organism>
<dbReference type="SUPFAM" id="SSF48498">
    <property type="entry name" value="Tetracyclin repressor-like, C-terminal domain"/>
    <property type="match status" value="1"/>
</dbReference>
<evidence type="ECO:0000256" key="1">
    <source>
        <dbReference type="ARBA" id="ARBA00023125"/>
    </source>
</evidence>
<dbReference type="SUPFAM" id="SSF46689">
    <property type="entry name" value="Homeodomain-like"/>
    <property type="match status" value="1"/>
</dbReference>
<dbReference type="InterPro" id="IPR036271">
    <property type="entry name" value="Tet_transcr_reg_TetR-rel_C_sf"/>
</dbReference>
<comment type="caution">
    <text evidence="4">The sequence shown here is derived from an EMBL/GenBank/DDBJ whole genome shotgun (WGS) entry which is preliminary data.</text>
</comment>
<dbReference type="InterPro" id="IPR009057">
    <property type="entry name" value="Homeodomain-like_sf"/>
</dbReference>
<dbReference type="PANTHER" id="PTHR30055:SF232">
    <property type="entry name" value="TRANSCRIPTIONAL REGULATOR, TETR FAMILY"/>
    <property type="match status" value="1"/>
</dbReference>
<reference evidence="5" key="1">
    <citation type="journal article" date="2019" name="Int. J. Syst. Evol. Microbiol.">
        <title>The Global Catalogue of Microorganisms (GCM) 10K type strain sequencing project: providing services to taxonomists for standard genome sequencing and annotation.</title>
        <authorList>
            <consortium name="The Broad Institute Genomics Platform"/>
            <consortium name="The Broad Institute Genome Sequencing Center for Infectious Disease"/>
            <person name="Wu L."/>
            <person name="Ma J."/>
        </authorList>
    </citation>
    <scope>NUCLEOTIDE SEQUENCE [LARGE SCALE GENOMIC DNA]</scope>
    <source>
        <strain evidence="5">TISTR 1827</strain>
    </source>
</reference>
<gene>
    <name evidence="4" type="ORF">ACFSW5_18800</name>
</gene>
<keyword evidence="5" id="KW-1185">Reference proteome</keyword>
<sequence>MTGLYFWSFHEEERSLETDRKRQIIEAAGRSFATFGYKATTMELVAKLAGVGKGTIYTFFETKEELFGAIIESFKQELRNVAEEAIDRDLPFFDNLANVLNRILVYRDQHALFVKLSQEVRDIGTQVAKEGLHSLEHSVVDYIEREVRAAADKGEIRPGNTMVTAYSMLKLYLALSTDWNDRFEPLPRERIAEYFTQLFRSGLEAR</sequence>
<dbReference type="Proteomes" id="UP001597493">
    <property type="component" value="Unassembled WGS sequence"/>
</dbReference>
<dbReference type="RefSeq" id="WP_379276404.1">
    <property type="nucleotide sequence ID" value="NZ_JBHUGT010000033.1"/>
</dbReference>
<evidence type="ECO:0000313" key="4">
    <source>
        <dbReference type="EMBL" id="MFD2662309.1"/>
    </source>
</evidence>
<evidence type="ECO:0000313" key="5">
    <source>
        <dbReference type="Proteomes" id="UP001597493"/>
    </source>
</evidence>
<proteinExistence type="predicted"/>
<keyword evidence="1 2" id="KW-0238">DNA-binding</keyword>
<evidence type="ECO:0000259" key="3">
    <source>
        <dbReference type="PROSITE" id="PS50977"/>
    </source>
</evidence>
<dbReference type="PANTHER" id="PTHR30055">
    <property type="entry name" value="HTH-TYPE TRANSCRIPTIONAL REGULATOR RUTR"/>
    <property type="match status" value="1"/>
</dbReference>
<dbReference type="InterPro" id="IPR023772">
    <property type="entry name" value="DNA-bd_HTH_TetR-type_CS"/>
</dbReference>
<feature type="DNA-binding region" description="H-T-H motif" evidence="2">
    <location>
        <begin position="41"/>
        <end position="60"/>
    </location>
</feature>
<dbReference type="Pfam" id="PF00440">
    <property type="entry name" value="TetR_N"/>
    <property type="match status" value="1"/>
</dbReference>
<dbReference type="EMBL" id="JBHUMY010000026">
    <property type="protein sequence ID" value="MFD2662309.1"/>
    <property type="molecule type" value="Genomic_DNA"/>
</dbReference>
<feature type="domain" description="HTH tetR-type" evidence="3">
    <location>
        <begin position="18"/>
        <end position="78"/>
    </location>
</feature>
<dbReference type="PRINTS" id="PR00455">
    <property type="entry name" value="HTHTETR"/>
</dbReference>
<evidence type="ECO:0000256" key="2">
    <source>
        <dbReference type="PROSITE-ProRule" id="PRU00335"/>
    </source>
</evidence>
<dbReference type="InterPro" id="IPR050109">
    <property type="entry name" value="HTH-type_TetR-like_transc_reg"/>
</dbReference>
<dbReference type="Gene3D" id="1.10.10.60">
    <property type="entry name" value="Homeodomain-like"/>
    <property type="match status" value="1"/>
</dbReference>